<name>A0A380E315_STAAU</name>
<organism evidence="2 3">
    <name type="scientific">Staphylococcus aureus</name>
    <dbReference type="NCBI Taxonomy" id="1280"/>
    <lineage>
        <taxon>Bacteria</taxon>
        <taxon>Bacillati</taxon>
        <taxon>Bacillota</taxon>
        <taxon>Bacilli</taxon>
        <taxon>Bacillales</taxon>
        <taxon>Staphylococcaceae</taxon>
        <taxon>Staphylococcus</taxon>
    </lineage>
</organism>
<protein>
    <submittedName>
        <fullName evidence="2">Di/tripeptide permease YjdL</fullName>
    </submittedName>
</protein>
<dbReference type="Gene3D" id="1.20.1250.20">
    <property type="entry name" value="MFS general substrate transporter like domains"/>
    <property type="match status" value="1"/>
</dbReference>
<dbReference type="EMBL" id="UHAQ01000003">
    <property type="protein sequence ID" value="SUK88525.1"/>
    <property type="molecule type" value="Genomic_DNA"/>
</dbReference>
<evidence type="ECO:0000313" key="2">
    <source>
        <dbReference type="EMBL" id="SUK88525.1"/>
    </source>
</evidence>
<feature type="transmembrane region" description="Helical" evidence="1">
    <location>
        <begin position="41"/>
        <end position="61"/>
    </location>
</feature>
<keyword evidence="1" id="KW-1133">Transmembrane helix</keyword>
<gene>
    <name evidence="2" type="primary">yjdL_2</name>
    <name evidence="2" type="ORF">NCTC5664_03001</name>
</gene>
<sequence length="74" mass="7815">MIAAVGMALGLVWYVLFNRKNLGSVGMKPTNPLTPAEKKKYGLIIGSVVLAIVLIIVIGALTNSLSFNLVSNTV</sequence>
<dbReference type="Proteomes" id="UP000254502">
    <property type="component" value="Unassembled WGS sequence"/>
</dbReference>
<reference evidence="2 3" key="1">
    <citation type="submission" date="2018-06" db="EMBL/GenBank/DDBJ databases">
        <authorList>
            <consortium name="Pathogen Informatics"/>
            <person name="Doyle S."/>
        </authorList>
    </citation>
    <scope>NUCLEOTIDE SEQUENCE [LARGE SCALE GENOMIC DNA]</scope>
    <source>
        <strain evidence="2 3">NCTC5664</strain>
    </source>
</reference>
<keyword evidence="1" id="KW-0812">Transmembrane</keyword>
<keyword evidence="1" id="KW-0472">Membrane</keyword>
<accession>A0A380E315</accession>
<dbReference type="InterPro" id="IPR036259">
    <property type="entry name" value="MFS_trans_sf"/>
</dbReference>
<proteinExistence type="predicted"/>
<evidence type="ECO:0000256" key="1">
    <source>
        <dbReference type="SAM" id="Phobius"/>
    </source>
</evidence>
<dbReference type="AlphaFoldDB" id="A0A380E315"/>
<evidence type="ECO:0000313" key="3">
    <source>
        <dbReference type="Proteomes" id="UP000254502"/>
    </source>
</evidence>